<dbReference type="InterPro" id="IPR002716">
    <property type="entry name" value="PIN_dom"/>
</dbReference>
<feature type="domain" description="PIN" evidence="1">
    <location>
        <begin position="385"/>
        <end position="502"/>
    </location>
</feature>
<dbReference type="SMART" id="SM00670">
    <property type="entry name" value="PINc"/>
    <property type="match status" value="1"/>
</dbReference>
<dbReference type="SUPFAM" id="SSF48452">
    <property type="entry name" value="TPR-like"/>
    <property type="match status" value="1"/>
</dbReference>
<proteinExistence type="predicted"/>
<sequence length="509" mass="58744">MKTDNDCTSSINKLWIVGYYHPFQFYAREDNSDMDTITLLTMFCGELQEMLMLTEQKYASTWNLYIADLHRYMSDDEIQKSLAVGYYTRAIELDPSCGRAFHMLALVQPDLLVAQKIRLLMLAQLAENPVKKHLDISELVNSSESDSKLGSSDQLLLDFANWALNENQKRVDHQLNGLKIINQFKTDFKERPISNWSMMMSGCRYIAQLANKNFGFNQFIDCFDVITSFYLEIYSYPSPTMSLCTEIISWICDAKDIFDVKDPVKKEPYFQSLSVFAKTKWNELNDLAIEQINTIFGPGSLSDGVNNIRYLILGPESEPSLEELSLLVKNYIRLNQSTVELRSETGDDSRLLKRINRSETKRLDIPLEALAEKVSQMNREDWRPVYVIMDYDTILNKSRSAKKVWSIDDFICILPSSVLEQLDSQKMKIKSVRPVIRTLMELQAEGRIVLKACENERRCAEELVQSVKGTANDHKHIVAFLCKCPEEENPIEGVTFYDIDKFYTKYLNS</sequence>
<dbReference type="OrthoDB" id="5858760at2759"/>
<dbReference type="Gene3D" id="1.25.40.760">
    <property type="match status" value="1"/>
</dbReference>
<evidence type="ECO:0000313" key="3">
    <source>
        <dbReference type="Proteomes" id="UP000230233"/>
    </source>
</evidence>
<protein>
    <recommendedName>
        <fullName evidence="1">PIN domain-containing protein</fullName>
    </recommendedName>
</protein>
<dbReference type="InterPro" id="IPR011990">
    <property type="entry name" value="TPR-like_helical_dom_sf"/>
</dbReference>
<dbReference type="STRING" id="1611254.A0A2G5VEV0"/>
<evidence type="ECO:0000313" key="2">
    <source>
        <dbReference type="EMBL" id="PIC50116.1"/>
    </source>
</evidence>
<dbReference type="Gene3D" id="3.40.50.1010">
    <property type="entry name" value="5'-nuclease"/>
    <property type="match status" value="1"/>
</dbReference>
<dbReference type="EMBL" id="PDUG01000001">
    <property type="protein sequence ID" value="PIC50116.1"/>
    <property type="molecule type" value="Genomic_DNA"/>
</dbReference>
<gene>
    <name evidence="2" type="primary">Cni-smg-5</name>
    <name evidence="2" type="synonym">Cnig_chr_I.g1146</name>
    <name evidence="2" type="ORF">B9Z55_001146</name>
</gene>
<dbReference type="Pfam" id="PF22695">
    <property type="entry name" value="EST1-like_DNA_bind"/>
    <property type="match status" value="1"/>
</dbReference>
<name>A0A2G5VEV0_9PELO</name>
<dbReference type="Proteomes" id="UP000230233">
    <property type="component" value="Chromosome I"/>
</dbReference>
<organism evidence="2 3">
    <name type="scientific">Caenorhabditis nigoni</name>
    <dbReference type="NCBI Taxonomy" id="1611254"/>
    <lineage>
        <taxon>Eukaryota</taxon>
        <taxon>Metazoa</taxon>
        <taxon>Ecdysozoa</taxon>
        <taxon>Nematoda</taxon>
        <taxon>Chromadorea</taxon>
        <taxon>Rhabditida</taxon>
        <taxon>Rhabditina</taxon>
        <taxon>Rhabditomorpha</taxon>
        <taxon>Rhabditoidea</taxon>
        <taxon>Rhabditidae</taxon>
        <taxon>Peloderinae</taxon>
        <taxon>Caenorhabditis</taxon>
    </lineage>
</organism>
<dbReference type="AlphaFoldDB" id="A0A2G5VEV0"/>
<comment type="caution">
    <text evidence="2">The sequence shown here is derived from an EMBL/GenBank/DDBJ whole genome shotgun (WGS) entry which is preliminary data.</text>
</comment>
<keyword evidence="3" id="KW-1185">Reference proteome</keyword>
<accession>A0A2G5VEV0</accession>
<dbReference type="InterPro" id="IPR054534">
    <property type="entry name" value="EST1-like_DNA_bind"/>
</dbReference>
<evidence type="ECO:0000259" key="1">
    <source>
        <dbReference type="SMART" id="SM00670"/>
    </source>
</evidence>
<reference evidence="3" key="1">
    <citation type="submission" date="2017-10" db="EMBL/GenBank/DDBJ databases">
        <title>Rapid genome shrinkage in a self-fertile nematode reveals novel sperm competition proteins.</title>
        <authorList>
            <person name="Yin D."/>
            <person name="Schwarz E.M."/>
            <person name="Thomas C.G."/>
            <person name="Felde R.L."/>
            <person name="Korf I.F."/>
            <person name="Cutter A.D."/>
            <person name="Schartner C.M."/>
            <person name="Ralston E.J."/>
            <person name="Meyer B.J."/>
            <person name="Haag E.S."/>
        </authorList>
    </citation>
    <scope>NUCLEOTIDE SEQUENCE [LARGE SCALE GENOMIC DNA]</scope>
    <source>
        <strain evidence="3">JU1422</strain>
    </source>
</reference>
<dbReference type="Gene3D" id="1.25.40.10">
    <property type="entry name" value="Tetratricopeptide repeat domain"/>
    <property type="match status" value="1"/>
</dbReference>